<dbReference type="Gene3D" id="1.25.40.10">
    <property type="entry name" value="Tetratricopeptide repeat domain"/>
    <property type="match status" value="2"/>
</dbReference>
<feature type="transmembrane region" description="Helical" evidence="8">
    <location>
        <begin position="366"/>
        <end position="382"/>
    </location>
</feature>
<dbReference type="Proteomes" id="UP000190961">
    <property type="component" value="Unassembled WGS sequence"/>
</dbReference>
<keyword evidence="3" id="KW-0677">Repeat</keyword>
<organism evidence="9 10">
    <name type="scientific">Ohtaekwangia koreensis</name>
    <dbReference type="NCBI Taxonomy" id="688867"/>
    <lineage>
        <taxon>Bacteria</taxon>
        <taxon>Pseudomonadati</taxon>
        <taxon>Bacteroidota</taxon>
        <taxon>Cytophagia</taxon>
        <taxon>Cytophagales</taxon>
        <taxon>Fulvivirgaceae</taxon>
        <taxon>Ohtaekwangia</taxon>
    </lineage>
</organism>
<comment type="subcellular location">
    <subcellularLocation>
        <location evidence="1">Cytoplasm</location>
    </subcellularLocation>
</comment>
<feature type="repeat" description="TPR" evidence="6">
    <location>
        <begin position="92"/>
        <end position="125"/>
    </location>
</feature>
<dbReference type="InterPro" id="IPR051476">
    <property type="entry name" value="Bac_ResReg_Asp_Phosphatase"/>
</dbReference>
<dbReference type="SUPFAM" id="SSF48452">
    <property type="entry name" value="TPR-like"/>
    <property type="match status" value="2"/>
</dbReference>
<evidence type="ECO:0000256" key="6">
    <source>
        <dbReference type="PROSITE-ProRule" id="PRU00339"/>
    </source>
</evidence>
<keyword evidence="8" id="KW-0472">Membrane</keyword>
<evidence type="ECO:0000313" key="9">
    <source>
        <dbReference type="EMBL" id="SKC77451.1"/>
    </source>
</evidence>
<dbReference type="InterPro" id="IPR016032">
    <property type="entry name" value="Sig_transdc_resp-reg_C-effctor"/>
</dbReference>
<dbReference type="OrthoDB" id="1523128at2"/>
<dbReference type="STRING" id="688867.SAMN05660236_3584"/>
<keyword evidence="8" id="KW-0812">Transmembrane</keyword>
<dbReference type="SUPFAM" id="SSF46894">
    <property type="entry name" value="C-terminal effector domain of the bipartite response regulators"/>
    <property type="match status" value="1"/>
</dbReference>
<evidence type="ECO:0000256" key="7">
    <source>
        <dbReference type="SAM" id="Coils"/>
    </source>
</evidence>
<evidence type="ECO:0000256" key="2">
    <source>
        <dbReference type="ARBA" id="ARBA00022490"/>
    </source>
</evidence>
<proteinExistence type="inferred from homology"/>
<dbReference type="EMBL" id="FUZU01000002">
    <property type="protein sequence ID" value="SKC77451.1"/>
    <property type="molecule type" value="Genomic_DNA"/>
</dbReference>
<keyword evidence="7" id="KW-0175">Coiled coil</keyword>
<keyword evidence="8" id="KW-1133">Transmembrane helix</keyword>
<evidence type="ECO:0000256" key="4">
    <source>
        <dbReference type="ARBA" id="ARBA00022803"/>
    </source>
</evidence>
<comment type="similarity">
    <text evidence="5">Belongs to the Rap family.</text>
</comment>
<name>A0A1T5LNG6_9BACT</name>
<dbReference type="GO" id="GO:0003677">
    <property type="term" value="F:DNA binding"/>
    <property type="evidence" value="ECO:0007669"/>
    <property type="project" value="InterPro"/>
</dbReference>
<dbReference type="SMART" id="SM00028">
    <property type="entry name" value="TPR"/>
    <property type="match status" value="5"/>
</dbReference>
<reference evidence="9 10" key="1">
    <citation type="submission" date="2017-02" db="EMBL/GenBank/DDBJ databases">
        <authorList>
            <person name="Peterson S.W."/>
        </authorList>
    </citation>
    <scope>NUCLEOTIDE SEQUENCE [LARGE SCALE GENOMIC DNA]</scope>
    <source>
        <strain evidence="9 10">DSM 25262</strain>
    </source>
</reference>
<dbReference type="RefSeq" id="WP_079688094.1">
    <property type="nucleotide sequence ID" value="NZ_FUZU01000002.1"/>
</dbReference>
<dbReference type="Pfam" id="PF13424">
    <property type="entry name" value="TPR_12"/>
    <property type="match status" value="2"/>
</dbReference>
<dbReference type="GO" id="GO:0006355">
    <property type="term" value="P:regulation of DNA-templated transcription"/>
    <property type="evidence" value="ECO:0007669"/>
    <property type="project" value="InterPro"/>
</dbReference>
<accession>A0A1T5LNG6</accession>
<dbReference type="PROSITE" id="PS50005">
    <property type="entry name" value="TPR"/>
    <property type="match status" value="3"/>
</dbReference>
<dbReference type="AlphaFoldDB" id="A0A1T5LNG6"/>
<keyword evidence="10" id="KW-1185">Reference proteome</keyword>
<dbReference type="PANTHER" id="PTHR46630">
    <property type="entry name" value="TETRATRICOPEPTIDE REPEAT PROTEIN 29"/>
    <property type="match status" value="1"/>
</dbReference>
<dbReference type="InterPro" id="IPR019734">
    <property type="entry name" value="TPR_rpt"/>
</dbReference>
<evidence type="ECO:0000256" key="5">
    <source>
        <dbReference type="ARBA" id="ARBA00038253"/>
    </source>
</evidence>
<evidence type="ECO:0000256" key="3">
    <source>
        <dbReference type="ARBA" id="ARBA00022737"/>
    </source>
</evidence>
<feature type="coiled-coil region" evidence="7">
    <location>
        <begin position="400"/>
        <end position="427"/>
    </location>
</feature>
<gene>
    <name evidence="9" type="ORF">SAMN05660236_3584</name>
</gene>
<evidence type="ECO:0000313" key="10">
    <source>
        <dbReference type="Proteomes" id="UP000190961"/>
    </source>
</evidence>
<protein>
    <submittedName>
        <fullName evidence="9">Tetratricopeptide repeat-containing protein</fullName>
    </submittedName>
</protein>
<keyword evidence="4 6" id="KW-0802">TPR repeat</keyword>
<dbReference type="GO" id="GO:0005737">
    <property type="term" value="C:cytoplasm"/>
    <property type="evidence" value="ECO:0007669"/>
    <property type="project" value="UniProtKB-SubCell"/>
</dbReference>
<evidence type="ECO:0000256" key="8">
    <source>
        <dbReference type="SAM" id="Phobius"/>
    </source>
</evidence>
<dbReference type="PANTHER" id="PTHR46630:SF1">
    <property type="entry name" value="TETRATRICOPEPTIDE REPEAT PROTEIN 29"/>
    <property type="match status" value="1"/>
</dbReference>
<sequence length="541" mass="62126">MRVDYVFNKSNITICIVAICLLANHIATAQKHQAEIDSLEKVLTTLPQDTNRVNTLIKLCRVLQSSSTKKVLEVANEAVVVAQNIDFGKGEGKAYVYIGYYYHRLGNSPQAIEYLLKALSIFERIHDNQQIAVCNNNVGIIYLSQDDTKAALTHFKKALAAWSNQGYKSGVARALSNIADVYEIEKRDSLALDYYNQSLKLNEEIKDKAAVSNDLTSIGDIYFRSKDYERAHYYQQKALQLAIETESVYLQPSIYISISKLRLVQNRPQEAMMAAELGLKAARAIDFKRDIADSYYQLAKAYEALKNYPMAYTFQSLYVVLNDSIKSSEGRSNIERIKSSFELKKKELELKALDHELTAKILRRNSFIAACLALLIIGGFIFKRQRAIMKKKLDSKRQLLDFYTQNLREKSEMIDKVNLELETLKTRSFDEDPEIDKFNKILHSAILTDDDWENFKKAFEEVYPRFFAKIRYHYPDITVSELRLSALIKLKLSLKESASMLGISPESIKKSRYRLKKKFDLPEKETLEDFINKITFLKAAS</sequence>
<feature type="repeat" description="TPR" evidence="6">
    <location>
        <begin position="172"/>
        <end position="205"/>
    </location>
</feature>
<keyword evidence="2" id="KW-0963">Cytoplasm</keyword>
<dbReference type="InterPro" id="IPR011990">
    <property type="entry name" value="TPR-like_helical_dom_sf"/>
</dbReference>
<feature type="repeat" description="TPR" evidence="6">
    <location>
        <begin position="212"/>
        <end position="245"/>
    </location>
</feature>
<evidence type="ECO:0000256" key="1">
    <source>
        <dbReference type="ARBA" id="ARBA00004496"/>
    </source>
</evidence>